<dbReference type="EMBL" id="OA887038">
    <property type="protein sequence ID" value="CAD7283193.1"/>
    <property type="molecule type" value="Genomic_DNA"/>
</dbReference>
<keyword evidence="3" id="KW-1185">Reference proteome</keyword>
<dbReference type="EMBL" id="CAJPEX010005001">
    <property type="protein sequence ID" value="CAG0923345.1"/>
    <property type="molecule type" value="Genomic_DNA"/>
</dbReference>
<feature type="compositionally biased region" description="Polar residues" evidence="1">
    <location>
        <begin position="254"/>
        <end position="266"/>
    </location>
</feature>
<feature type="region of interest" description="Disordered" evidence="1">
    <location>
        <begin position="234"/>
        <end position="270"/>
    </location>
</feature>
<feature type="compositionally biased region" description="Polar residues" evidence="1">
    <location>
        <begin position="123"/>
        <end position="134"/>
    </location>
</feature>
<organism evidence="2">
    <name type="scientific">Notodromas monacha</name>
    <dbReference type="NCBI Taxonomy" id="399045"/>
    <lineage>
        <taxon>Eukaryota</taxon>
        <taxon>Metazoa</taxon>
        <taxon>Ecdysozoa</taxon>
        <taxon>Arthropoda</taxon>
        <taxon>Crustacea</taxon>
        <taxon>Oligostraca</taxon>
        <taxon>Ostracoda</taxon>
        <taxon>Podocopa</taxon>
        <taxon>Podocopida</taxon>
        <taxon>Cypridocopina</taxon>
        <taxon>Cypridoidea</taxon>
        <taxon>Cyprididae</taxon>
        <taxon>Notodromas</taxon>
    </lineage>
</organism>
<dbReference type="Proteomes" id="UP000678499">
    <property type="component" value="Unassembled WGS sequence"/>
</dbReference>
<sequence>MNKDTMDCCPPPCCPPPPPCCCIPPPCRHDADDYDAEYQHNRSAKRMRFDDQQQQQSTQENMQDDNICGSPPCCCQPCCPPQCKPSCCVSCRHDADDAVVSVGNSASMHRSRHASQRHLGAASGQQQRRQSTTKTMRIEDLPAGALIGIAGETYIAPGRRKERKQCQRHKNAASKFRAPMRGNPQRKMQENMQDDNICGSPPCCCQPCCPPQCKPSCCVSCRHDADDAVVTVGNSASMHRSSRHASQRHLGAASGQQQRRQSTTKTMRIEDLPAGALIGIAGETYIAPAKKSTQKLQSKSASRKDLATRSSTRSQQQQKQQQQQQQSQQHQTTDQVMVFNDDFRRTLQDDDDCCPCCPPPPVCCCPVGKPVAAGCSLPAPCCCDVTSGSPAGANNEAFDAKAESKVLLDDHVSHHRQRHGHGCSLARATRHRHH</sequence>
<feature type="compositionally biased region" description="Low complexity" evidence="1">
    <location>
        <begin position="308"/>
        <end position="334"/>
    </location>
</feature>
<protein>
    <submittedName>
        <fullName evidence="2">Uncharacterized protein</fullName>
    </submittedName>
</protein>
<proteinExistence type="predicted"/>
<accession>A0A7R9BZH6</accession>
<evidence type="ECO:0000313" key="2">
    <source>
        <dbReference type="EMBL" id="CAD7283193.1"/>
    </source>
</evidence>
<reference evidence="2" key="1">
    <citation type="submission" date="2020-11" db="EMBL/GenBank/DDBJ databases">
        <authorList>
            <person name="Tran Van P."/>
        </authorList>
    </citation>
    <scope>NUCLEOTIDE SEQUENCE</scope>
</reference>
<dbReference type="AlphaFoldDB" id="A0A7R9BZH6"/>
<evidence type="ECO:0000256" key="1">
    <source>
        <dbReference type="SAM" id="MobiDB-lite"/>
    </source>
</evidence>
<gene>
    <name evidence="2" type="ORF">NMOB1V02_LOCUS10811</name>
</gene>
<feature type="region of interest" description="Disordered" evidence="1">
    <location>
        <begin position="105"/>
        <end position="134"/>
    </location>
</feature>
<evidence type="ECO:0000313" key="3">
    <source>
        <dbReference type="Proteomes" id="UP000678499"/>
    </source>
</evidence>
<feature type="region of interest" description="Disordered" evidence="1">
    <location>
        <begin position="290"/>
        <end position="334"/>
    </location>
</feature>
<name>A0A7R9BZH6_9CRUS</name>